<gene>
    <name evidence="2" type="ORF">N2J37_07010</name>
</gene>
<keyword evidence="1" id="KW-0812">Transmembrane</keyword>
<evidence type="ECO:0000313" key="2">
    <source>
        <dbReference type="EMBL" id="UXE39494.1"/>
    </source>
</evidence>
<dbReference type="Proteomes" id="UP001064206">
    <property type="component" value="Chromosome"/>
</dbReference>
<dbReference type="EMBL" id="CP104450">
    <property type="protein sequence ID" value="UXE39494.1"/>
    <property type="molecule type" value="Genomic_DNA"/>
</dbReference>
<sequence length="173" mass="19487">MQDCVSEKPNVNLLQQADEEDRSSEELAEEIEGELVENPAVLERLLERPQIKMLISQSSFRGPIPPPAMLREYNEIVKDGAEQIMTRSEKEQAHRHGLQNKTVTGNIDKDKRGQWMAFIITVLILVIATIFAWKGNTVFAGTLITIDLIGLASVFIMGRTSSPQRKPKNDEED</sequence>
<dbReference type="RefSeq" id="WP_260990562.1">
    <property type="nucleotide sequence ID" value="NZ_CP104450.1"/>
</dbReference>
<keyword evidence="1" id="KW-0472">Membrane</keyword>
<dbReference type="InterPro" id="IPR019284">
    <property type="entry name" value="RP532"/>
</dbReference>
<keyword evidence="1" id="KW-1133">Transmembrane helix</keyword>
<protein>
    <submittedName>
        <fullName evidence="2">DUF2335 domain-containing protein</fullName>
    </submittedName>
</protein>
<feature type="transmembrane region" description="Helical" evidence="1">
    <location>
        <begin position="139"/>
        <end position="158"/>
    </location>
</feature>
<evidence type="ECO:0000256" key="1">
    <source>
        <dbReference type="SAM" id="Phobius"/>
    </source>
</evidence>
<proteinExistence type="predicted"/>
<dbReference type="Pfam" id="PF10097">
    <property type="entry name" value="DUF2335"/>
    <property type="match status" value="1"/>
</dbReference>
<dbReference type="AlphaFoldDB" id="A0A9Q9JDR5"/>
<organism evidence="2 3">
    <name type="scientific">Raoultella ornithinolytica</name>
    <name type="common">Klebsiella ornithinolytica</name>
    <dbReference type="NCBI Taxonomy" id="54291"/>
    <lineage>
        <taxon>Bacteria</taxon>
        <taxon>Pseudomonadati</taxon>
        <taxon>Pseudomonadota</taxon>
        <taxon>Gammaproteobacteria</taxon>
        <taxon>Enterobacterales</taxon>
        <taxon>Enterobacteriaceae</taxon>
        <taxon>Klebsiella/Raoultella group</taxon>
        <taxon>Raoultella</taxon>
    </lineage>
</organism>
<feature type="transmembrane region" description="Helical" evidence="1">
    <location>
        <begin position="115"/>
        <end position="133"/>
    </location>
</feature>
<name>A0A9Q9JDR5_RAOOR</name>
<evidence type="ECO:0000313" key="3">
    <source>
        <dbReference type="Proteomes" id="UP001064206"/>
    </source>
</evidence>
<accession>A0A9Q9JDR5</accession>
<reference evidence="2" key="1">
    <citation type="submission" date="2022-09" db="EMBL/GenBank/DDBJ databases">
        <title>Multidrug resistance Raoultella ornithinolytica Strain MQB_Silv_108.</title>
        <authorList>
            <person name="Quintela-Baluja M."/>
        </authorList>
    </citation>
    <scope>NUCLEOTIDE SEQUENCE</scope>
    <source>
        <strain evidence="2">MQB_Silv_108</strain>
    </source>
</reference>